<keyword evidence="2" id="KW-1133">Transmembrane helix</keyword>
<evidence type="ECO:0000256" key="1">
    <source>
        <dbReference type="SAM" id="MobiDB-lite"/>
    </source>
</evidence>
<reference evidence="3 4" key="1">
    <citation type="submission" date="2024-09" db="EMBL/GenBank/DDBJ databases">
        <title>Genome sequencing and assembly of Phytophthora oleae, isolate VK10A, causative agent of rot of olive drupes.</title>
        <authorList>
            <person name="Conti Taguali S."/>
            <person name="Riolo M."/>
            <person name="La Spada F."/>
            <person name="Cacciola S.O."/>
            <person name="Dionisio G."/>
        </authorList>
    </citation>
    <scope>NUCLEOTIDE SEQUENCE [LARGE SCALE GENOMIC DNA]</scope>
    <source>
        <strain evidence="3 4">VK10A</strain>
    </source>
</reference>
<accession>A0ABD3G180</accession>
<feature type="region of interest" description="Disordered" evidence="1">
    <location>
        <begin position="1"/>
        <end position="24"/>
    </location>
</feature>
<gene>
    <name evidence="3" type="ORF">V7S43_002484</name>
</gene>
<sequence>MRSTVSVEDTEPLNTAAHRQPPSRPCAESLAAVMEAFGEQQTQTKAMLSNPLRLIRGGLLAFILLSVGIKVLSLPIMRSNPQTESQFERLERSIELLGKGTNKLETTAGRFLHSVQEAQVAASSRTEMLQNTVKKGFEEQVKMQTQENEQVMRDVLQYYVQQKKEMMETKERLMKMNITLPVEIAVKSMPETWKQMRQKLLGQEEDQESPPNEGLSFEEDDYQRLHSESVSMNEPESSKGWMRVEQSPSYGSFFFYIFVIGASAFYLWNAVSDMGKTKLVDEKWEWSPVPKSLTRLKALLGSVVVVEDLRTVNSKDDASDSPVYVEQIKF</sequence>
<evidence type="ECO:0000313" key="4">
    <source>
        <dbReference type="Proteomes" id="UP001632037"/>
    </source>
</evidence>
<feature type="transmembrane region" description="Helical" evidence="2">
    <location>
        <begin position="249"/>
        <end position="268"/>
    </location>
</feature>
<dbReference type="Proteomes" id="UP001632037">
    <property type="component" value="Unassembled WGS sequence"/>
</dbReference>
<name>A0ABD3G180_9STRA</name>
<evidence type="ECO:0008006" key="5">
    <source>
        <dbReference type="Google" id="ProtNLM"/>
    </source>
</evidence>
<comment type="caution">
    <text evidence="3">The sequence shown here is derived from an EMBL/GenBank/DDBJ whole genome shotgun (WGS) entry which is preliminary data.</text>
</comment>
<organism evidence="3 4">
    <name type="scientific">Phytophthora oleae</name>
    <dbReference type="NCBI Taxonomy" id="2107226"/>
    <lineage>
        <taxon>Eukaryota</taxon>
        <taxon>Sar</taxon>
        <taxon>Stramenopiles</taxon>
        <taxon>Oomycota</taxon>
        <taxon>Peronosporomycetes</taxon>
        <taxon>Peronosporales</taxon>
        <taxon>Peronosporaceae</taxon>
        <taxon>Phytophthora</taxon>
    </lineage>
</organism>
<proteinExistence type="predicted"/>
<feature type="transmembrane region" description="Helical" evidence="2">
    <location>
        <begin position="54"/>
        <end position="72"/>
    </location>
</feature>
<dbReference type="EMBL" id="JBIMZQ010000004">
    <property type="protein sequence ID" value="KAL3671815.1"/>
    <property type="molecule type" value="Genomic_DNA"/>
</dbReference>
<evidence type="ECO:0000313" key="3">
    <source>
        <dbReference type="EMBL" id="KAL3671815.1"/>
    </source>
</evidence>
<keyword evidence="2" id="KW-0812">Transmembrane</keyword>
<keyword evidence="2" id="KW-0472">Membrane</keyword>
<protein>
    <recommendedName>
        <fullName evidence="5">SUN domain-containing protein</fullName>
    </recommendedName>
</protein>
<dbReference type="AlphaFoldDB" id="A0ABD3G180"/>
<keyword evidence="4" id="KW-1185">Reference proteome</keyword>
<evidence type="ECO:0000256" key="2">
    <source>
        <dbReference type="SAM" id="Phobius"/>
    </source>
</evidence>